<name>X1IU02_9ZZZZ</name>
<gene>
    <name evidence="1" type="ORF">S03H2_49082</name>
</gene>
<dbReference type="InterPro" id="IPR014729">
    <property type="entry name" value="Rossmann-like_a/b/a_fold"/>
</dbReference>
<accession>X1IU02</accession>
<dbReference type="Gene3D" id="3.40.50.620">
    <property type="entry name" value="HUPs"/>
    <property type="match status" value="1"/>
</dbReference>
<evidence type="ECO:0000313" key="1">
    <source>
        <dbReference type="EMBL" id="GAH69579.1"/>
    </source>
</evidence>
<protein>
    <recommendedName>
        <fullName evidence="2">Phosphoadenosine phosphosulphate reductase domain-containing protein</fullName>
    </recommendedName>
</protein>
<feature type="non-terminal residue" evidence="1">
    <location>
        <position position="218"/>
    </location>
</feature>
<proteinExistence type="predicted"/>
<evidence type="ECO:0008006" key="2">
    <source>
        <dbReference type="Google" id="ProtNLM"/>
    </source>
</evidence>
<comment type="caution">
    <text evidence="1">The sequence shown here is derived from an EMBL/GenBank/DDBJ whole genome shotgun (WGS) entry which is preliminary data.</text>
</comment>
<reference evidence="1" key="1">
    <citation type="journal article" date="2014" name="Front. Microbiol.">
        <title>High frequency of phylogenetically diverse reductive dehalogenase-homologous genes in deep subseafloor sedimentary metagenomes.</title>
        <authorList>
            <person name="Kawai M."/>
            <person name="Futagami T."/>
            <person name="Toyoda A."/>
            <person name="Takaki Y."/>
            <person name="Nishi S."/>
            <person name="Hori S."/>
            <person name="Arai W."/>
            <person name="Tsubouchi T."/>
            <person name="Morono Y."/>
            <person name="Uchiyama I."/>
            <person name="Ito T."/>
            <person name="Fujiyama A."/>
            <person name="Inagaki F."/>
            <person name="Takami H."/>
        </authorList>
    </citation>
    <scope>NUCLEOTIDE SEQUENCE</scope>
    <source>
        <strain evidence="1">Expedition CK06-06</strain>
    </source>
</reference>
<dbReference type="AlphaFoldDB" id="X1IU02"/>
<sequence>MAIKGELPKPDVAVFADTGWENPDTYNHLAWLREMAESAGIPLLTVSKGNVRDDILNAAETGCRFASIPAYTLLKGSLGRLKRQCTEEYKITPIKQEIRHFLGVRPHDKLPSEAVDLWVGISLDEYKRISRFTRNPKWLSASFPLTTIKPMNRNECIAWLKKNYPNRLVPRSACLGCPFKCDNEWRLVKQNNGSWKDVVEVDNKIRHTKGFIKSDELY</sequence>
<organism evidence="1">
    <name type="scientific">marine sediment metagenome</name>
    <dbReference type="NCBI Taxonomy" id="412755"/>
    <lineage>
        <taxon>unclassified sequences</taxon>
        <taxon>metagenomes</taxon>
        <taxon>ecological metagenomes</taxon>
    </lineage>
</organism>
<dbReference type="EMBL" id="BARU01030992">
    <property type="protein sequence ID" value="GAH69579.1"/>
    <property type="molecule type" value="Genomic_DNA"/>
</dbReference>